<feature type="domain" description="F-box" evidence="1">
    <location>
        <begin position="78"/>
        <end position="112"/>
    </location>
</feature>
<dbReference type="Pfam" id="PF13516">
    <property type="entry name" value="LRR_6"/>
    <property type="match status" value="1"/>
</dbReference>
<dbReference type="Pfam" id="PF24046">
    <property type="entry name" value="At4g08330"/>
    <property type="match status" value="1"/>
</dbReference>
<reference evidence="3 4" key="1">
    <citation type="submission" date="2021-02" db="EMBL/GenBank/DDBJ databases">
        <title>Plant Genome Project.</title>
        <authorList>
            <person name="Zhang R.-G."/>
        </authorList>
    </citation>
    <scope>NUCLEOTIDE SEQUENCE [LARGE SCALE GENOMIC DNA]</scope>
    <source>
        <tissue evidence="3">Leaves</tissue>
    </source>
</reference>
<evidence type="ECO:0000313" key="3">
    <source>
        <dbReference type="EMBL" id="KAH7576557.1"/>
    </source>
</evidence>
<dbReference type="Pfam" id="PF00646">
    <property type="entry name" value="F-box"/>
    <property type="match status" value="1"/>
</dbReference>
<proteinExistence type="predicted"/>
<comment type="caution">
    <text evidence="3">The sequence shown here is derived from an EMBL/GenBank/DDBJ whole genome shotgun (WGS) entry which is preliminary data.</text>
</comment>
<evidence type="ECO:0008006" key="5">
    <source>
        <dbReference type="Google" id="ProtNLM"/>
    </source>
</evidence>
<dbReference type="InterPro" id="IPR001611">
    <property type="entry name" value="Leu-rich_rpt"/>
</dbReference>
<dbReference type="PANTHER" id="PTHR13318:SF95">
    <property type="entry name" value="F-BOX PROTEIN YLR352W"/>
    <property type="match status" value="1"/>
</dbReference>
<evidence type="ECO:0000259" key="2">
    <source>
        <dbReference type="Pfam" id="PF25372"/>
    </source>
</evidence>
<dbReference type="Gene3D" id="3.80.10.10">
    <property type="entry name" value="Ribonuclease Inhibitor"/>
    <property type="match status" value="2"/>
</dbReference>
<organism evidence="3 4">
    <name type="scientific">Xanthoceras sorbifolium</name>
    <dbReference type="NCBI Taxonomy" id="99658"/>
    <lineage>
        <taxon>Eukaryota</taxon>
        <taxon>Viridiplantae</taxon>
        <taxon>Streptophyta</taxon>
        <taxon>Embryophyta</taxon>
        <taxon>Tracheophyta</taxon>
        <taxon>Spermatophyta</taxon>
        <taxon>Magnoliopsida</taxon>
        <taxon>eudicotyledons</taxon>
        <taxon>Gunneridae</taxon>
        <taxon>Pentapetalae</taxon>
        <taxon>rosids</taxon>
        <taxon>malvids</taxon>
        <taxon>Sapindales</taxon>
        <taxon>Sapindaceae</taxon>
        <taxon>Xanthoceroideae</taxon>
        <taxon>Xanthoceras</taxon>
    </lineage>
</organism>
<dbReference type="SMART" id="SM00367">
    <property type="entry name" value="LRR_CC"/>
    <property type="match status" value="8"/>
</dbReference>
<name>A0ABQ8IIQ0_9ROSI</name>
<dbReference type="InterPro" id="IPR057207">
    <property type="entry name" value="FBXL15_LRR"/>
</dbReference>
<evidence type="ECO:0000313" key="4">
    <source>
        <dbReference type="Proteomes" id="UP000827721"/>
    </source>
</evidence>
<dbReference type="Pfam" id="PF25372">
    <property type="entry name" value="DUF7885"/>
    <property type="match status" value="1"/>
</dbReference>
<dbReference type="InterPro" id="IPR032675">
    <property type="entry name" value="LRR_dom_sf"/>
</dbReference>
<evidence type="ECO:0000259" key="1">
    <source>
        <dbReference type="Pfam" id="PF00646"/>
    </source>
</evidence>
<dbReference type="SUPFAM" id="SSF52047">
    <property type="entry name" value="RNI-like"/>
    <property type="match status" value="1"/>
</dbReference>
<dbReference type="InterPro" id="IPR001810">
    <property type="entry name" value="F-box_dom"/>
</dbReference>
<accession>A0ABQ8IIQ0</accession>
<feature type="domain" description="F-box/LRR-repeat protein 15-like leucin rich repeat" evidence="2">
    <location>
        <begin position="147"/>
        <end position="268"/>
    </location>
</feature>
<dbReference type="InterPro" id="IPR036047">
    <property type="entry name" value="F-box-like_dom_sf"/>
</dbReference>
<gene>
    <name evidence="3" type="ORF">JRO89_XS01G0109100</name>
</gene>
<dbReference type="EMBL" id="JAFEMO010000001">
    <property type="protein sequence ID" value="KAH7576557.1"/>
    <property type="molecule type" value="Genomic_DNA"/>
</dbReference>
<dbReference type="SUPFAM" id="SSF81383">
    <property type="entry name" value="F-box domain"/>
    <property type="match status" value="1"/>
</dbReference>
<dbReference type="CDD" id="cd22159">
    <property type="entry name" value="F-box_AtTIR1-like"/>
    <property type="match status" value="1"/>
</dbReference>
<dbReference type="Proteomes" id="UP000827721">
    <property type="component" value="Unassembled WGS sequence"/>
</dbReference>
<dbReference type="PANTHER" id="PTHR13318">
    <property type="entry name" value="PARTNER OF PAIRED, ISOFORM B-RELATED"/>
    <property type="match status" value="1"/>
</dbReference>
<dbReference type="InterPro" id="IPR045282">
    <property type="entry name" value="At4g08330-like"/>
</dbReference>
<keyword evidence="4" id="KW-1185">Reference proteome</keyword>
<sequence>MSQTAAGVSYSCGSCGYPLNLTSSNRITTGIGAEYQKSIKKGRISFLSVDLSRFTQVDEKSANKIEMEDPSSDGHTSIMDLPDDCLCFIFQWLDCSSDRDSFGLTCHRWFNIQNLSRRSLQFECSLTQLSRSSLSQTSLNVTSFHVYRLLTRYQHLQQLSLSGCTDLPDSGLSLLQYYGSKLQSLYLDCCFGITDNGLSLIGTGCPSITSISFYRCTITDTGLDILANACPTLMHVNLSYCSHISDHGLQALSQKCSLLRGVTVSYCRGVTGIGFKGCSPTLAYIDAESCKLEPEGVMGVVSGGGLEFLNVSGVTWFSGGGLAAIGTGFATRLKILNLRMCRNVGDESIVAIAKGCPLLQEWNLALCHHVKISGWESIGVNCNNLEKLHVNRCRHLCDRGLQALRDGCKRLLVLYMNQNIWISDLAKELFKLYRGDIEIKEEEIMCIGPNWIF</sequence>
<protein>
    <recommendedName>
        <fullName evidence="5">F-box/LRR-repeat protein 12</fullName>
    </recommendedName>
</protein>
<dbReference type="InterPro" id="IPR006553">
    <property type="entry name" value="Leu-rich_rpt_Cys-con_subtyp"/>
</dbReference>